<dbReference type="EMBL" id="GG662332">
    <property type="protein sequence ID" value="EAS05724.2"/>
    <property type="molecule type" value="Genomic_DNA"/>
</dbReference>
<protein>
    <submittedName>
        <fullName evidence="1">Uncharacterized protein</fullName>
    </submittedName>
</protein>
<name>Q24D65_TETTS</name>
<organism evidence="1 2">
    <name type="scientific">Tetrahymena thermophila (strain SB210)</name>
    <dbReference type="NCBI Taxonomy" id="312017"/>
    <lineage>
        <taxon>Eukaryota</taxon>
        <taxon>Sar</taxon>
        <taxon>Alveolata</taxon>
        <taxon>Ciliophora</taxon>
        <taxon>Intramacronucleata</taxon>
        <taxon>Oligohymenophorea</taxon>
        <taxon>Hymenostomatida</taxon>
        <taxon>Tetrahymenina</taxon>
        <taxon>Tetrahymenidae</taxon>
        <taxon>Tetrahymena</taxon>
    </lineage>
</organism>
<keyword evidence="2" id="KW-1185">Reference proteome</keyword>
<reference evidence="2" key="1">
    <citation type="journal article" date="2006" name="PLoS Biol.">
        <title>Macronuclear genome sequence of the ciliate Tetrahymena thermophila, a model eukaryote.</title>
        <authorList>
            <person name="Eisen J.A."/>
            <person name="Coyne R.S."/>
            <person name="Wu M."/>
            <person name="Wu D."/>
            <person name="Thiagarajan M."/>
            <person name="Wortman J.R."/>
            <person name="Badger J.H."/>
            <person name="Ren Q."/>
            <person name="Amedeo P."/>
            <person name="Jones K.M."/>
            <person name="Tallon L.J."/>
            <person name="Delcher A.L."/>
            <person name="Salzberg S.L."/>
            <person name="Silva J.C."/>
            <person name="Haas B.J."/>
            <person name="Majoros W.H."/>
            <person name="Farzad M."/>
            <person name="Carlton J.M."/>
            <person name="Smith R.K. Jr."/>
            <person name="Garg J."/>
            <person name="Pearlman R.E."/>
            <person name="Karrer K.M."/>
            <person name="Sun L."/>
            <person name="Manning G."/>
            <person name="Elde N.C."/>
            <person name="Turkewitz A.P."/>
            <person name="Asai D.J."/>
            <person name="Wilkes D.E."/>
            <person name="Wang Y."/>
            <person name="Cai H."/>
            <person name="Collins K."/>
            <person name="Stewart B.A."/>
            <person name="Lee S.R."/>
            <person name="Wilamowska K."/>
            <person name="Weinberg Z."/>
            <person name="Ruzzo W.L."/>
            <person name="Wloga D."/>
            <person name="Gaertig J."/>
            <person name="Frankel J."/>
            <person name="Tsao C.-C."/>
            <person name="Gorovsky M.A."/>
            <person name="Keeling P.J."/>
            <person name="Waller R.F."/>
            <person name="Patron N.J."/>
            <person name="Cherry J.M."/>
            <person name="Stover N.A."/>
            <person name="Krieger C.J."/>
            <person name="del Toro C."/>
            <person name="Ryder H.F."/>
            <person name="Williamson S.C."/>
            <person name="Barbeau R.A."/>
            <person name="Hamilton E.P."/>
            <person name="Orias E."/>
        </authorList>
    </citation>
    <scope>NUCLEOTIDE SEQUENCE [LARGE SCALE GENOMIC DNA]</scope>
    <source>
        <strain evidence="2">SB210</strain>
    </source>
</reference>
<dbReference type="AlphaFoldDB" id="Q24D65"/>
<dbReference type="InParanoid" id="Q24D65"/>
<dbReference type="Proteomes" id="UP000009168">
    <property type="component" value="Unassembled WGS sequence"/>
</dbReference>
<dbReference type="RefSeq" id="XP_001025969.2">
    <property type="nucleotide sequence ID" value="XM_001025969.2"/>
</dbReference>
<sequence length="718" mass="83805">MKYQNSQAKQIKINIANVYKLYKDEEFQKKNAKQNYQNILPQNQMIVQAKVDENHMNYHKFRGQLQTNQEKKEKNSQQVVIIKKQGSDVKIHSFQTPRTTISSTYTSATIKSNFPIKNSRKSDEFQILTPKSMIQKERASSLISDKYMEYSQKGNEVQKVQAFSTNRKLYQNQNLISKIKCLLSNYNNKKDSNKLFKTPIQKNQQTKTDQSLQRNIKSLYFKSQDEIEDIDQDNEKQVCRINNFIQQQQPQRTNRSNQADNIIYSIKKQQSQSQDTTPYISKLCSENEIAPEYIDSKFCSVNDKLGSQHMIYDDASDRKYQRFSGNKKLSMCEAISNYEAFSNENRLSDIIRGKSNESSSPRNASQQKQLAETNQFKIKLLQNLKDQMEVQTDLSNCFQNPLKASRQEKRISQMMSAKLVPNTISSKDLQNICENRQLIKKKPFSSLQQFLESKLPYEQVLERQKQEILVEQNVRKSIQFISRNSPNCSKSNTPSPIRQEYQDQTPISNFILEDNFQASFQSKFHHGFSTPLSPKKSQRVSIDFNHNAFELDYGINQQINEDNSNQDEKQQQILSKLPIHNKYSSLKISKSVSNFTKSPSMSKKKEIDSPIKKQNLLSTYIPSSLIKKKCDLEKNINKIKFKSLLSFAESSNQAIFEIEKNQNLKNVIDQNLKKLSPYKQKTNSKIFRFETNNTEPECYQNNDNKEIFYSPRSQQQFK</sequence>
<accession>Q24D65</accession>
<evidence type="ECO:0000313" key="1">
    <source>
        <dbReference type="EMBL" id="EAS05724.2"/>
    </source>
</evidence>
<proteinExistence type="predicted"/>
<evidence type="ECO:0000313" key="2">
    <source>
        <dbReference type="Proteomes" id="UP000009168"/>
    </source>
</evidence>
<dbReference type="KEGG" id="tet:TTHERM_01104940"/>
<dbReference type="GeneID" id="7846979"/>
<dbReference type="HOGENOM" id="CLU_413078_0_0_1"/>
<gene>
    <name evidence="1" type="ORF">TTHERM_01104940</name>
</gene>